<sequence>MLDKSIQYYDVLMKRKIGTVISNPSLPPGFTFSFFKLGDEKSWAEIETYVGEFEDEKRTKVATITSWWNYTELKRDPWIHWMAVKPQYQGLGLGKAIVFKAMMNLREIEGDKDVYLHTQTWSYKAINIYKKAGFDITSERGLGGYENNNYGEALFILKNYIR</sequence>
<dbReference type="Gene3D" id="3.40.630.30">
    <property type="match status" value="1"/>
</dbReference>
<dbReference type="PROSITE" id="PS51186">
    <property type="entry name" value="GNAT"/>
    <property type="match status" value="1"/>
</dbReference>
<dbReference type="Proteomes" id="UP000632377">
    <property type="component" value="Unassembled WGS sequence"/>
</dbReference>
<evidence type="ECO:0000259" key="1">
    <source>
        <dbReference type="PROSITE" id="PS51186"/>
    </source>
</evidence>
<name>A0ABS1TE18_9CLOT</name>
<evidence type="ECO:0000313" key="3">
    <source>
        <dbReference type="Proteomes" id="UP000632377"/>
    </source>
</evidence>
<reference evidence="2 3" key="1">
    <citation type="submission" date="2021-01" db="EMBL/GenBank/DDBJ databases">
        <title>Genome public.</title>
        <authorList>
            <person name="Liu C."/>
            <person name="Sun Q."/>
        </authorList>
    </citation>
    <scope>NUCLEOTIDE SEQUENCE [LARGE SCALE GENOMIC DNA]</scope>
    <source>
        <strain evidence="2 3">YIM B02515</strain>
    </source>
</reference>
<dbReference type="Pfam" id="PF00583">
    <property type="entry name" value="Acetyltransf_1"/>
    <property type="match status" value="1"/>
</dbReference>
<protein>
    <submittedName>
        <fullName evidence="2">GNAT family N-acetyltransferase</fullName>
    </submittedName>
</protein>
<dbReference type="CDD" id="cd04301">
    <property type="entry name" value="NAT_SF"/>
    <property type="match status" value="1"/>
</dbReference>
<evidence type="ECO:0000313" key="2">
    <source>
        <dbReference type="EMBL" id="MBL4937618.1"/>
    </source>
</evidence>
<dbReference type="RefSeq" id="WP_202750354.1">
    <property type="nucleotide sequence ID" value="NZ_JAESWC010000014.1"/>
</dbReference>
<accession>A0ABS1TE18</accession>
<organism evidence="2 3">
    <name type="scientific">Clostridium rhizosphaerae</name>
    <dbReference type="NCBI Taxonomy" id="2803861"/>
    <lineage>
        <taxon>Bacteria</taxon>
        <taxon>Bacillati</taxon>
        <taxon>Bacillota</taxon>
        <taxon>Clostridia</taxon>
        <taxon>Eubacteriales</taxon>
        <taxon>Clostridiaceae</taxon>
        <taxon>Clostridium</taxon>
    </lineage>
</organism>
<proteinExistence type="predicted"/>
<dbReference type="SUPFAM" id="SSF55729">
    <property type="entry name" value="Acyl-CoA N-acyltransferases (Nat)"/>
    <property type="match status" value="1"/>
</dbReference>
<feature type="domain" description="N-acetyltransferase" evidence="1">
    <location>
        <begin position="6"/>
        <end position="161"/>
    </location>
</feature>
<dbReference type="EMBL" id="JAESWC010000014">
    <property type="protein sequence ID" value="MBL4937618.1"/>
    <property type="molecule type" value="Genomic_DNA"/>
</dbReference>
<dbReference type="InterPro" id="IPR000182">
    <property type="entry name" value="GNAT_dom"/>
</dbReference>
<dbReference type="InterPro" id="IPR016181">
    <property type="entry name" value="Acyl_CoA_acyltransferase"/>
</dbReference>
<keyword evidence="3" id="KW-1185">Reference proteome</keyword>
<comment type="caution">
    <text evidence="2">The sequence shown here is derived from an EMBL/GenBank/DDBJ whole genome shotgun (WGS) entry which is preliminary data.</text>
</comment>
<gene>
    <name evidence="2" type="ORF">JK636_18035</name>
</gene>